<gene>
    <name evidence="1" type="ORF">KUCAC02_000190</name>
</gene>
<protein>
    <submittedName>
        <fullName evidence="1">Uncharacterized protein</fullName>
    </submittedName>
</protein>
<evidence type="ECO:0000313" key="1">
    <source>
        <dbReference type="EMBL" id="KAI4808121.1"/>
    </source>
</evidence>
<sequence>MAGRVRRRFALASGAMAMRFLTAREVLGKLYANATAQYSTNLSEEEEEEEEEDEPRGQGVRGEEDVLEYGDEVRVYEDKDHEEEVSGGKRKEQSGHRETRGRNPEPEAQSEHMSPFSPSVPVTDSTVLWSYSLSSYMPTHDAA</sequence>
<name>A0ACB9W4P1_CHAAC</name>
<comment type="caution">
    <text evidence="1">The sequence shown here is derived from an EMBL/GenBank/DDBJ whole genome shotgun (WGS) entry which is preliminary data.</text>
</comment>
<organism evidence="1 2">
    <name type="scientific">Chaenocephalus aceratus</name>
    <name type="common">Blackfin icefish</name>
    <name type="synonym">Chaenichthys aceratus</name>
    <dbReference type="NCBI Taxonomy" id="36190"/>
    <lineage>
        <taxon>Eukaryota</taxon>
        <taxon>Metazoa</taxon>
        <taxon>Chordata</taxon>
        <taxon>Craniata</taxon>
        <taxon>Vertebrata</taxon>
        <taxon>Euteleostomi</taxon>
        <taxon>Actinopterygii</taxon>
        <taxon>Neopterygii</taxon>
        <taxon>Teleostei</taxon>
        <taxon>Neoteleostei</taxon>
        <taxon>Acanthomorphata</taxon>
        <taxon>Eupercaria</taxon>
        <taxon>Perciformes</taxon>
        <taxon>Notothenioidei</taxon>
        <taxon>Channichthyidae</taxon>
        <taxon>Chaenocephalus</taxon>
    </lineage>
</organism>
<proteinExistence type="predicted"/>
<accession>A0ACB9W4P1</accession>
<dbReference type="Proteomes" id="UP001057452">
    <property type="component" value="Chromosome 18"/>
</dbReference>
<keyword evidence="2" id="KW-1185">Reference proteome</keyword>
<dbReference type="EMBL" id="CM043802">
    <property type="protein sequence ID" value="KAI4808121.1"/>
    <property type="molecule type" value="Genomic_DNA"/>
</dbReference>
<evidence type="ECO:0000313" key="2">
    <source>
        <dbReference type="Proteomes" id="UP001057452"/>
    </source>
</evidence>
<reference evidence="1" key="1">
    <citation type="submission" date="2022-05" db="EMBL/GenBank/DDBJ databases">
        <title>Chromosome-level genome of Chaenocephalus aceratus.</title>
        <authorList>
            <person name="Park H."/>
        </authorList>
    </citation>
    <scope>NUCLEOTIDE SEQUENCE</scope>
    <source>
        <strain evidence="1">KU_202001</strain>
    </source>
</reference>